<keyword evidence="4" id="KW-1185">Reference proteome</keyword>
<dbReference type="Proteomes" id="UP000234748">
    <property type="component" value="Unassembled WGS sequence"/>
</dbReference>
<dbReference type="InterPro" id="IPR013767">
    <property type="entry name" value="PAS_fold"/>
</dbReference>
<dbReference type="AlphaFoldDB" id="A0A2N5M6A6"/>
<evidence type="ECO:0000259" key="2">
    <source>
        <dbReference type="PROSITE" id="PS50801"/>
    </source>
</evidence>
<dbReference type="NCBIfam" id="TIGR00229">
    <property type="entry name" value="sensory_box"/>
    <property type="match status" value="1"/>
</dbReference>
<name>A0A2N5M6A6_9BACI</name>
<dbReference type="InterPro" id="IPR000014">
    <property type="entry name" value="PAS"/>
</dbReference>
<dbReference type="Gene3D" id="3.30.750.24">
    <property type="entry name" value="STAS domain"/>
    <property type="match status" value="1"/>
</dbReference>
<keyword evidence="3" id="KW-0808">Transferase</keyword>
<dbReference type="InterPro" id="IPR051932">
    <property type="entry name" value="Bact_StressResp_Reg"/>
</dbReference>
<dbReference type="InterPro" id="IPR000700">
    <property type="entry name" value="PAS-assoc_C"/>
</dbReference>
<keyword evidence="3" id="KW-0418">Kinase</keyword>
<dbReference type="InterPro" id="IPR002645">
    <property type="entry name" value="STAS_dom"/>
</dbReference>
<evidence type="ECO:0000259" key="1">
    <source>
        <dbReference type="PROSITE" id="PS50113"/>
    </source>
</evidence>
<dbReference type="GO" id="GO:0006355">
    <property type="term" value="P:regulation of DNA-templated transcription"/>
    <property type="evidence" value="ECO:0007669"/>
    <property type="project" value="InterPro"/>
</dbReference>
<dbReference type="PROSITE" id="PS50801">
    <property type="entry name" value="STAS"/>
    <property type="match status" value="1"/>
</dbReference>
<dbReference type="PANTHER" id="PTHR33745:SF8">
    <property type="entry name" value="BLUE-LIGHT PHOTORECEPTOR"/>
    <property type="match status" value="1"/>
</dbReference>
<protein>
    <submittedName>
        <fullName evidence="3">Histidine kinase</fullName>
    </submittedName>
</protein>
<accession>A0A2N5M6A6</accession>
<dbReference type="Pfam" id="PF00989">
    <property type="entry name" value="PAS"/>
    <property type="match status" value="1"/>
</dbReference>
<dbReference type="Pfam" id="PF01740">
    <property type="entry name" value="STAS"/>
    <property type="match status" value="1"/>
</dbReference>
<proteinExistence type="predicted"/>
<dbReference type="CDD" id="cd07041">
    <property type="entry name" value="STAS_RsbR_RsbS_like"/>
    <property type="match status" value="1"/>
</dbReference>
<dbReference type="Gene3D" id="3.30.450.20">
    <property type="entry name" value="PAS domain"/>
    <property type="match status" value="1"/>
</dbReference>
<dbReference type="InterPro" id="IPR035965">
    <property type="entry name" value="PAS-like_dom_sf"/>
</dbReference>
<dbReference type="PROSITE" id="PS50113">
    <property type="entry name" value="PAC"/>
    <property type="match status" value="1"/>
</dbReference>
<organism evidence="3 4">
    <name type="scientific">Peribacillus deserti</name>
    <dbReference type="NCBI Taxonomy" id="673318"/>
    <lineage>
        <taxon>Bacteria</taxon>
        <taxon>Bacillati</taxon>
        <taxon>Bacillota</taxon>
        <taxon>Bacilli</taxon>
        <taxon>Bacillales</taxon>
        <taxon>Bacillaceae</taxon>
        <taxon>Peribacillus</taxon>
    </lineage>
</organism>
<dbReference type="EMBL" id="PGUY01000031">
    <property type="protein sequence ID" value="PLT29890.1"/>
    <property type="molecule type" value="Genomic_DNA"/>
</dbReference>
<comment type="caution">
    <text evidence="3">The sequence shown here is derived from an EMBL/GenBank/DDBJ whole genome shotgun (WGS) entry which is preliminary data.</text>
</comment>
<dbReference type="RefSeq" id="WP_101641699.1">
    <property type="nucleotide sequence ID" value="NZ_PGUY01000031.1"/>
</dbReference>
<feature type="domain" description="PAC" evidence="1">
    <location>
        <begin position="80"/>
        <end position="130"/>
    </location>
</feature>
<dbReference type="InterPro" id="IPR036513">
    <property type="entry name" value="STAS_dom_sf"/>
</dbReference>
<dbReference type="SUPFAM" id="SSF55785">
    <property type="entry name" value="PYP-like sensor domain (PAS domain)"/>
    <property type="match status" value="1"/>
</dbReference>
<evidence type="ECO:0000313" key="3">
    <source>
        <dbReference type="EMBL" id="PLT29890.1"/>
    </source>
</evidence>
<reference evidence="3 4" key="1">
    <citation type="submission" date="2017-11" db="EMBL/GenBank/DDBJ databases">
        <title>Comparitive Functional Genomics of Dry Heat Resistant strains isolated from the Viking Spacecraft.</title>
        <authorList>
            <person name="Seuylemezian A."/>
            <person name="Cooper K."/>
            <person name="Vaishampayan P."/>
        </authorList>
    </citation>
    <scope>NUCLEOTIDE SEQUENCE [LARGE SCALE GENOMIC DNA]</scope>
    <source>
        <strain evidence="3 4">V1-29</strain>
    </source>
</reference>
<dbReference type="OrthoDB" id="2702602at2"/>
<dbReference type="SUPFAM" id="SSF52091">
    <property type="entry name" value="SpoIIaa-like"/>
    <property type="match status" value="1"/>
</dbReference>
<dbReference type="CDD" id="cd00130">
    <property type="entry name" value="PAS"/>
    <property type="match status" value="1"/>
</dbReference>
<evidence type="ECO:0000313" key="4">
    <source>
        <dbReference type="Proteomes" id="UP000234748"/>
    </source>
</evidence>
<dbReference type="GO" id="GO:0016301">
    <property type="term" value="F:kinase activity"/>
    <property type="evidence" value="ECO:0007669"/>
    <property type="project" value="UniProtKB-KW"/>
</dbReference>
<feature type="domain" description="STAS" evidence="2">
    <location>
        <begin position="139"/>
        <end position="250"/>
    </location>
</feature>
<gene>
    <name evidence="3" type="ORF">CUU66_10120</name>
</gene>
<sequence length="259" mass="28795">MENSKDEKLYRHIVESSTEAIIIQQDGMFKYINPAGVDFLRAASSEEVIGKSVFDIIPEEYRELTVRHSASLLDQNKPTGIIEKQLKRFDGSLCDVETNCTPVLYEGKKAIQSVVRDITKRKETERTLEKVSKEINTLSAPVVPILEGVAVLPLVGSINSERANYILEYVPLKVQEQNVHTLISDFSGIYELDEMVIQCLFETSAVLGLLGVRSIVTGIRPQIAQSVVQLGADLSLIQIFGTLKQAVRELVLNDSFVSV</sequence>
<dbReference type="PANTHER" id="PTHR33745">
    <property type="entry name" value="RSBT ANTAGONIST PROTEIN RSBS-RELATED"/>
    <property type="match status" value="1"/>
</dbReference>
<dbReference type="SMART" id="SM00091">
    <property type="entry name" value="PAS"/>
    <property type="match status" value="1"/>
</dbReference>